<feature type="non-terminal residue" evidence="2">
    <location>
        <position position="1"/>
    </location>
</feature>
<evidence type="ECO:0000313" key="2">
    <source>
        <dbReference type="EMBL" id="KAF7263590.1"/>
    </source>
</evidence>
<sequence>TATFGGGAAPKKPKHFPTRLPFQFSPTSNATATTPPVSQPSPDHPNYRIPPSHRKNRNGSPRETYASSLDSGNSTPSGSPAAVASKKTASTSSVFHSSPRLPYYFHIRRLRCEG</sequence>
<dbReference type="Proteomes" id="UP000625711">
    <property type="component" value="Unassembled WGS sequence"/>
</dbReference>
<feature type="compositionally biased region" description="Low complexity" evidence="1">
    <location>
        <begin position="81"/>
        <end position="94"/>
    </location>
</feature>
<evidence type="ECO:0000256" key="1">
    <source>
        <dbReference type="SAM" id="MobiDB-lite"/>
    </source>
</evidence>
<evidence type="ECO:0000313" key="3">
    <source>
        <dbReference type="Proteomes" id="UP000625711"/>
    </source>
</evidence>
<organism evidence="2 3">
    <name type="scientific">Rhynchophorus ferrugineus</name>
    <name type="common">Red palm weevil</name>
    <name type="synonym">Curculio ferrugineus</name>
    <dbReference type="NCBI Taxonomy" id="354439"/>
    <lineage>
        <taxon>Eukaryota</taxon>
        <taxon>Metazoa</taxon>
        <taxon>Ecdysozoa</taxon>
        <taxon>Arthropoda</taxon>
        <taxon>Hexapoda</taxon>
        <taxon>Insecta</taxon>
        <taxon>Pterygota</taxon>
        <taxon>Neoptera</taxon>
        <taxon>Endopterygota</taxon>
        <taxon>Coleoptera</taxon>
        <taxon>Polyphaga</taxon>
        <taxon>Cucujiformia</taxon>
        <taxon>Curculionidae</taxon>
        <taxon>Dryophthorinae</taxon>
        <taxon>Rhynchophorus</taxon>
    </lineage>
</organism>
<gene>
    <name evidence="2" type="ORF">GWI33_001817</name>
</gene>
<dbReference type="EMBL" id="JAACXV010020642">
    <property type="protein sequence ID" value="KAF7263590.1"/>
    <property type="molecule type" value="Genomic_DNA"/>
</dbReference>
<name>A0A834HS51_RHYFE</name>
<keyword evidence="3" id="KW-1185">Reference proteome</keyword>
<accession>A0A834HS51</accession>
<dbReference type="AlphaFoldDB" id="A0A834HS51"/>
<protein>
    <submittedName>
        <fullName evidence="2">Uncharacterized protein</fullName>
    </submittedName>
</protein>
<feature type="compositionally biased region" description="Low complexity" evidence="1">
    <location>
        <begin position="25"/>
        <end position="36"/>
    </location>
</feature>
<reference evidence="2" key="1">
    <citation type="submission" date="2020-08" db="EMBL/GenBank/DDBJ databases">
        <title>Genome sequencing and assembly of the red palm weevil Rhynchophorus ferrugineus.</title>
        <authorList>
            <person name="Dias G.B."/>
            <person name="Bergman C.M."/>
            <person name="Manee M."/>
        </authorList>
    </citation>
    <scope>NUCLEOTIDE SEQUENCE</scope>
    <source>
        <strain evidence="2">AA-2017</strain>
        <tissue evidence="2">Whole larva</tissue>
    </source>
</reference>
<proteinExistence type="predicted"/>
<comment type="caution">
    <text evidence="2">The sequence shown here is derived from an EMBL/GenBank/DDBJ whole genome shotgun (WGS) entry which is preliminary data.</text>
</comment>
<feature type="compositionally biased region" description="Polar residues" evidence="1">
    <location>
        <begin position="58"/>
        <end position="78"/>
    </location>
</feature>
<feature type="region of interest" description="Disordered" evidence="1">
    <location>
        <begin position="1"/>
        <end position="96"/>
    </location>
</feature>